<dbReference type="PANTHER" id="PTHR48111">
    <property type="entry name" value="REGULATOR OF RPOS"/>
    <property type="match status" value="1"/>
</dbReference>
<evidence type="ECO:0000259" key="12">
    <source>
        <dbReference type="PROSITE" id="PS51755"/>
    </source>
</evidence>
<dbReference type="EMBL" id="JAHHIF010000065">
    <property type="protein sequence ID" value="MBW4548556.1"/>
    <property type="molecule type" value="Genomic_DNA"/>
</dbReference>
<dbReference type="SMART" id="SM00448">
    <property type="entry name" value="REC"/>
    <property type="match status" value="3"/>
</dbReference>
<dbReference type="FunFam" id="3.40.50.2300:FF:000001">
    <property type="entry name" value="DNA-binding response regulator PhoB"/>
    <property type="match status" value="1"/>
</dbReference>
<keyword evidence="1 7" id="KW-0597">Phosphoprotein</keyword>
<evidence type="ECO:0000256" key="3">
    <source>
        <dbReference type="ARBA" id="ARBA00023015"/>
    </source>
</evidence>
<reference evidence="13" key="1">
    <citation type="submission" date="2021-05" db="EMBL/GenBank/DDBJ databases">
        <authorList>
            <person name="Pietrasiak N."/>
            <person name="Ward R."/>
            <person name="Stajich J.E."/>
            <person name="Kurbessoian T."/>
        </authorList>
    </citation>
    <scope>NUCLEOTIDE SEQUENCE</scope>
    <source>
        <strain evidence="13">CPER-KK1</strain>
    </source>
</reference>
<evidence type="ECO:0000313" key="14">
    <source>
        <dbReference type="Proteomes" id="UP000753908"/>
    </source>
</evidence>
<evidence type="ECO:0000256" key="5">
    <source>
        <dbReference type="ARBA" id="ARBA00023163"/>
    </source>
</evidence>
<dbReference type="Pfam" id="PF00072">
    <property type="entry name" value="Response_reg"/>
    <property type="match status" value="3"/>
</dbReference>
<dbReference type="Pfam" id="PF01627">
    <property type="entry name" value="Hpt"/>
    <property type="match status" value="1"/>
</dbReference>
<dbReference type="PANTHER" id="PTHR48111:SF15">
    <property type="entry name" value="OMPR SUBFAMILY"/>
    <property type="match status" value="1"/>
</dbReference>
<dbReference type="PROSITE" id="PS51755">
    <property type="entry name" value="OMPR_PHOB"/>
    <property type="match status" value="1"/>
</dbReference>
<proteinExistence type="predicted"/>
<dbReference type="InterPro" id="IPR001789">
    <property type="entry name" value="Sig_transdc_resp-reg_receiver"/>
</dbReference>
<evidence type="ECO:0000256" key="6">
    <source>
        <dbReference type="PROSITE-ProRule" id="PRU00110"/>
    </source>
</evidence>
<evidence type="ECO:0000313" key="13">
    <source>
        <dbReference type="EMBL" id="MBW4548556.1"/>
    </source>
</evidence>
<feature type="domain" description="HPt" evidence="11">
    <location>
        <begin position="255"/>
        <end position="362"/>
    </location>
</feature>
<dbReference type="Pfam" id="PF00486">
    <property type="entry name" value="Trans_reg_C"/>
    <property type="match status" value="1"/>
</dbReference>
<dbReference type="SMART" id="SM00862">
    <property type="entry name" value="Trans_reg_C"/>
    <property type="match status" value="1"/>
</dbReference>
<organism evidence="13 14">
    <name type="scientific">Symplocastrum torsivum CPER-KK1</name>
    <dbReference type="NCBI Taxonomy" id="450513"/>
    <lineage>
        <taxon>Bacteria</taxon>
        <taxon>Bacillati</taxon>
        <taxon>Cyanobacteriota</taxon>
        <taxon>Cyanophyceae</taxon>
        <taxon>Oscillatoriophycideae</taxon>
        <taxon>Oscillatoriales</taxon>
        <taxon>Microcoleaceae</taxon>
        <taxon>Symplocastrum</taxon>
    </lineage>
</organism>
<dbReference type="CDD" id="cd00156">
    <property type="entry name" value="REC"/>
    <property type="match status" value="1"/>
</dbReference>
<sequence>MKILLVEDDESIAQLLQEALTHQHYLVELATDGQEGLELAEAFEYDLILLDLMLPKLDGISFCRQRRKEGDRTPILLLTAHDISTDKVIGLDAGADDYLTKPFDVPELLARIRALLRRNSSIGTPLLEWENLRLDPSSCKVTYDGELLRLTAKEYALIELLLRNTQRIFSQSALLDHLWSFEEPPSENTVRAHIKSLRQKLKKAGAPELIETVYGLGYRLKTTESAPKSREVETTPIPRPAPSSTTAAHQTQPPVIPELSTIWERFKGKYYDRITILEQAVTRSREGTFTEALQQQAVREAHTLVGSLGSFGFVEASRLSREIEQSLQAEEGLNPVQLEQLSGLVVALRQALEQPAVTLEDTGSTAPAPQPTDGKPQTRLLIVDDDAPLALVLQSEATARGMQAEVATNLTQAREAIALSQPDVVLLDLCFPDSAENGFSLLVELASYQPSIPVVVFTAQENFTERLKAARLGGRSFLQKPVSPTQVLDAIAKVLQKTSIPEVKLLIVDDDLQLLEFLRTLLEPWGFQLTLLNDPQQFWQTLEQTAPDLLILDVDMPELSGIDLCQVVRNDPNWSDLPVLFLSARTDAETLHRVFTVGADDYVNKPIVEPELVARVLNRVERVRILRNWQKLIG</sequence>
<feature type="domain" description="OmpR/PhoB-type" evidence="12">
    <location>
        <begin position="124"/>
        <end position="222"/>
    </location>
</feature>
<feature type="region of interest" description="Disordered" evidence="9">
    <location>
        <begin position="225"/>
        <end position="253"/>
    </location>
</feature>
<evidence type="ECO:0000256" key="1">
    <source>
        <dbReference type="ARBA" id="ARBA00022553"/>
    </source>
</evidence>
<dbReference type="GO" id="GO:0032993">
    <property type="term" value="C:protein-DNA complex"/>
    <property type="evidence" value="ECO:0007669"/>
    <property type="project" value="TreeGrafter"/>
</dbReference>
<evidence type="ECO:0000256" key="4">
    <source>
        <dbReference type="ARBA" id="ARBA00023125"/>
    </source>
</evidence>
<protein>
    <submittedName>
        <fullName evidence="13">Response regulator</fullName>
    </submittedName>
</protein>
<feature type="domain" description="Response regulatory" evidence="10">
    <location>
        <begin position="379"/>
        <end position="495"/>
    </location>
</feature>
<accession>A0A951PRS8</accession>
<dbReference type="GO" id="GO:0006355">
    <property type="term" value="P:regulation of DNA-templated transcription"/>
    <property type="evidence" value="ECO:0007669"/>
    <property type="project" value="InterPro"/>
</dbReference>
<evidence type="ECO:0000256" key="8">
    <source>
        <dbReference type="PROSITE-ProRule" id="PRU01091"/>
    </source>
</evidence>
<keyword evidence="3" id="KW-0805">Transcription regulation</keyword>
<dbReference type="PROSITE" id="PS50894">
    <property type="entry name" value="HPT"/>
    <property type="match status" value="1"/>
</dbReference>
<dbReference type="Gene3D" id="1.10.10.10">
    <property type="entry name" value="Winged helix-like DNA-binding domain superfamily/Winged helix DNA-binding domain"/>
    <property type="match status" value="1"/>
</dbReference>
<dbReference type="GO" id="GO:0005829">
    <property type="term" value="C:cytosol"/>
    <property type="evidence" value="ECO:0007669"/>
    <property type="project" value="TreeGrafter"/>
</dbReference>
<dbReference type="SUPFAM" id="SSF47226">
    <property type="entry name" value="Histidine-containing phosphotransfer domain, HPT domain"/>
    <property type="match status" value="1"/>
</dbReference>
<feature type="compositionally biased region" description="Polar residues" evidence="9">
    <location>
        <begin position="242"/>
        <end position="253"/>
    </location>
</feature>
<gene>
    <name evidence="13" type="ORF">KME25_29610</name>
</gene>
<dbReference type="GO" id="GO:0000156">
    <property type="term" value="F:phosphorelay response regulator activity"/>
    <property type="evidence" value="ECO:0007669"/>
    <property type="project" value="TreeGrafter"/>
</dbReference>
<evidence type="ECO:0000259" key="10">
    <source>
        <dbReference type="PROSITE" id="PS50110"/>
    </source>
</evidence>
<dbReference type="InterPro" id="IPR039420">
    <property type="entry name" value="WalR-like"/>
</dbReference>
<dbReference type="Gene3D" id="6.10.250.690">
    <property type="match status" value="1"/>
</dbReference>
<feature type="region of interest" description="Disordered" evidence="9">
    <location>
        <begin position="358"/>
        <end position="377"/>
    </location>
</feature>
<feature type="domain" description="Response regulatory" evidence="10">
    <location>
        <begin position="504"/>
        <end position="620"/>
    </location>
</feature>
<comment type="caution">
    <text evidence="13">The sequence shown here is derived from an EMBL/GenBank/DDBJ whole genome shotgun (WGS) entry which is preliminary data.</text>
</comment>
<dbReference type="Proteomes" id="UP000753908">
    <property type="component" value="Unassembled WGS sequence"/>
</dbReference>
<dbReference type="InterPro" id="IPR008207">
    <property type="entry name" value="Sig_transdc_His_kin_Hpt_dom"/>
</dbReference>
<evidence type="ECO:0000256" key="2">
    <source>
        <dbReference type="ARBA" id="ARBA00023012"/>
    </source>
</evidence>
<dbReference type="InterPro" id="IPR001867">
    <property type="entry name" value="OmpR/PhoB-type_DNA-bd"/>
</dbReference>
<evidence type="ECO:0000256" key="9">
    <source>
        <dbReference type="SAM" id="MobiDB-lite"/>
    </source>
</evidence>
<dbReference type="Gene3D" id="3.40.50.2300">
    <property type="match status" value="3"/>
</dbReference>
<feature type="modified residue" description="4-aspartylphosphate" evidence="7">
    <location>
        <position position="51"/>
    </location>
</feature>
<dbReference type="InterPro" id="IPR036641">
    <property type="entry name" value="HPT_dom_sf"/>
</dbReference>
<keyword evidence="2" id="KW-0902">Two-component regulatory system</keyword>
<feature type="modified residue" description="4-aspartylphosphate" evidence="7">
    <location>
        <position position="553"/>
    </location>
</feature>
<dbReference type="GO" id="GO:0000976">
    <property type="term" value="F:transcription cis-regulatory region binding"/>
    <property type="evidence" value="ECO:0007669"/>
    <property type="project" value="TreeGrafter"/>
</dbReference>
<evidence type="ECO:0000256" key="7">
    <source>
        <dbReference type="PROSITE-ProRule" id="PRU00169"/>
    </source>
</evidence>
<dbReference type="InterPro" id="IPR036388">
    <property type="entry name" value="WH-like_DNA-bd_sf"/>
</dbReference>
<dbReference type="InterPro" id="IPR011006">
    <property type="entry name" value="CheY-like_superfamily"/>
</dbReference>
<keyword evidence="5" id="KW-0804">Transcription</keyword>
<keyword evidence="4 8" id="KW-0238">DNA-binding</keyword>
<evidence type="ECO:0000259" key="11">
    <source>
        <dbReference type="PROSITE" id="PS50894"/>
    </source>
</evidence>
<dbReference type="SUPFAM" id="SSF52172">
    <property type="entry name" value="CheY-like"/>
    <property type="match status" value="3"/>
</dbReference>
<feature type="DNA-binding region" description="OmpR/PhoB-type" evidence="8">
    <location>
        <begin position="124"/>
        <end position="222"/>
    </location>
</feature>
<feature type="modified residue" description="Phosphohistidine" evidence="6">
    <location>
        <position position="302"/>
    </location>
</feature>
<dbReference type="CDD" id="cd00383">
    <property type="entry name" value="trans_reg_C"/>
    <property type="match status" value="1"/>
</dbReference>
<feature type="modified residue" description="4-aspartylphosphate" evidence="7">
    <location>
        <position position="428"/>
    </location>
</feature>
<dbReference type="AlphaFoldDB" id="A0A951PRS8"/>
<name>A0A951PRS8_9CYAN</name>
<dbReference type="Gene3D" id="1.20.120.160">
    <property type="entry name" value="HPT domain"/>
    <property type="match status" value="1"/>
</dbReference>
<feature type="domain" description="Response regulatory" evidence="10">
    <location>
        <begin position="2"/>
        <end position="116"/>
    </location>
</feature>
<dbReference type="CDD" id="cd17574">
    <property type="entry name" value="REC_OmpR"/>
    <property type="match status" value="1"/>
</dbReference>
<dbReference type="PROSITE" id="PS50110">
    <property type="entry name" value="RESPONSE_REGULATORY"/>
    <property type="match status" value="3"/>
</dbReference>
<reference evidence="13" key="2">
    <citation type="journal article" date="2022" name="Microbiol. Resour. Announc.">
        <title>Metagenome Sequencing to Explore Phylogenomics of Terrestrial Cyanobacteria.</title>
        <authorList>
            <person name="Ward R.D."/>
            <person name="Stajich J.E."/>
            <person name="Johansen J.R."/>
            <person name="Huntemann M."/>
            <person name="Clum A."/>
            <person name="Foster B."/>
            <person name="Foster B."/>
            <person name="Roux S."/>
            <person name="Palaniappan K."/>
            <person name="Varghese N."/>
            <person name="Mukherjee S."/>
            <person name="Reddy T.B.K."/>
            <person name="Daum C."/>
            <person name="Copeland A."/>
            <person name="Chen I.A."/>
            <person name="Ivanova N.N."/>
            <person name="Kyrpides N.C."/>
            <person name="Shapiro N."/>
            <person name="Eloe-Fadrosh E.A."/>
            <person name="Pietrasiak N."/>
        </authorList>
    </citation>
    <scope>NUCLEOTIDE SEQUENCE</scope>
    <source>
        <strain evidence="13">CPER-KK1</strain>
    </source>
</reference>